<dbReference type="Gene3D" id="3.30.1490.480">
    <property type="entry name" value="Endolytic murein transglycosylase"/>
    <property type="match status" value="1"/>
</dbReference>
<dbReference type="Proteomes" id="UP000010847">
    <property type="component" value="Chromosome"/>
</dbReference>
<sequence>MKLSRQYLLGLGSGLILSALITLLFTLSMTVSPSTAGADTTELTTPSVQQPSDSAQKTSSSEKSGSENITQIQKNFVIPPGASADKIAQLLQSEGWIQNKDDFLTLVKAKKLEKRFKAGTYELTPGLSIENTINQLIQ</sequence>
<evidence type="ECO:0008006" key="4">
    <source>
        <dbReference type="Google" id="ProtNLM"/>
    </source>
</evidence>
<evidence type="ECO:0000256" key="1">
    <source>
        <dbReference type="SAM" id="MobiDB-lite"/>
    </source>
</evidence>
<reference evidence="2 3" key="1">
    <citation type="submission" date="2013-12" db="EMBL/GenBank/DDBJ databases">
        <authorList>
            <consortium name="DOE Joint Genome Institute"/>
            <person name="Smidt H."/>
            <person name="Huntemann M."/>
            <person name="Han J."/>
            <person name="Chen A."/>
            <person name="Kyrpides N."/>
            <person name="Mavromatis K."/>
            <person name="Markowitz V."/>
            <person name="Palaniappan K."/>
            <person name="Ivanova N."/>
            <person name="Schaumberg A."/>
            <person name="Pati A."/>
            <person name="Liolios K."/>
            <person name="Nordberg H.P."/>
            <person name="Cantor M.N."/>
            <person name="Hua S.X."/>
            <person name="Woyke T."/>
        </authorList>
    </citation>
    <scope>NUCLEOTIDE SEQUENCE [LARGE SCALE GENOMIC DNA]</scope>
    <source>
        <strain evidence="3">DSM 15288</strain>
    </source>
</reference>
<evidence type="ECO:0000313" key="3">
    <source>
        <dbReference type="Proteomes" id="UP000010847"/>
    </source>
</evidence>
<gene>
    <name evidence="2" type="ORF">DESME_01715</name>
</gene>
<organism evidence="2 3">
    <name type="scientific">Desulfitobacterium metallireducens DSM 15288</name>
    <dbReference type="NCBI Taxonomy" id="871968"/>
    <lineage>
        <taxon>Bacteria</taxon>
        <taxon>Bacillati</taxon>
        <taxon>Bacillota</taxon>
        <taxon>Clostridia</taxon>
        <taxon>Eubacteriales</taxon>
        <taxon>Desulfitobacteriaceae</taxon>
        <taxon>Desulfitobacterium</taxon>
    </lineage>
</organism>
<keyword evidence="3" id="KW-1185">Reference proteome</keyword>
<dbReference type="Pfam" id="PF02618">
    <property type="entry name" value="YceG"/>
    <property type="match status" value="1"/>
</dbReference>
<dbReference type="AlphaFoldDB" id="W0ECA1"/>
<dbReference type="STRING" id="871968.DESME_01715"/>
<dbReference type="RefSeq" id="WP_006716387.1">
    <property type="nucleotide sequence ID" value="NZ_CP007032.1"/>
</dbReference>
<dbReference type="EMBL" id="CP007032">
    <property type="protein sequence ID" value="AHF08392.1"/>
    <property type="molecule type" value="Genomic_DNA"/>
</dbReference>
<feature type="region of interest" description="Disordered" evidence="1">
    <location>
        <begin position="34"/>
        <end position="68"/>
    </location>
</feature>
<dbReference type="InterPro" id="IPR003770">
    <property type="entry name" value="MLTG-like"/>
</dbReference>
<accession>W0ECA1</accession>
<name>W0ECA1_9FIRM</name>
<proteinExistence type="predicted"/>
<dbReference type="HOGENOM" id="CLU_1774431_0_0_9"/>
<dbReference type="OrthoDB" id="1797976at2"/>
<protein>
    <recommendedName>
        <fullName evidence="4">Endolytic transglycosylase MltG</fullName>
    </recommendedName>
</protein>
<evidence type="ECO:0000313" key="2">
    <source>
        <dbReference type="EMBL" id="AHF08392.1"/>
    </source>
</evidence>
<dbReference type="eggNOG" id="COG1559">
    <property type="taxonomic scope" value="Bacteria"/>
</dbReference>
<dbReference type="KEGG" id="dmt:DESME_01715"/>